<feature type="transmembrane region" description="Helical" evidence="1">
    <location>
        <begin position="44"/>
        <end position="69"/>
    </location>
</feature>
<dbReference type="Pfam" id="PF06196">
    <property type="entry name" value="DUF997"/>
    <property type="match status" value="1"/>
</dbReference>
<feature type="transmembrane region" description="Helical" evidence="1">
    <location>
        <begin position="12"/>
        <end position="32"/>
    </location>
</feature>
<dbReference type="PANTHER" id="PTHR39174:SF1">
    <property type="entry name" value="INNER MEMBRANE PROTEIN"/>
    <property type="match status" value="1"/>
</dbReference>
<protein>
    <submittedName>
        <fullName evidence="2">Putative membrane protein YhdT</fullName>
    </submittedName>
</protein>
<dbReference type="Proteomes" id="UP000278542">
    <property type="component" value="Unassembled WGS sequence"/>
</dbReference>
<dbReference type="AlphaFoldDB" id="A0A495RI28"/>
<evidence type="ECO:0000313" key="2">
    <source>
        <dbReference type="EMBL" id="RKS87009.1"/>
    </source>
</evidence>
<dbReference type="EMBL" id="RBWY01000001">
    <property type="protein sequence ID" value="RKS87009.1"/>
    <property type="molecule type" value="Genomic_DNA"/>
</dbReference>
<sequence length="85" mass="9973">MDKRYLQANKEAKLSLYITVCYLICWSFFAYFSYDEIGIFGLPLWFELSCIFAPISFIIVCSIVVKYLFKDISLEIQADKKTCNE</sequence>
<dbReference type="InterPro" id="IPR010398">
    <property type="entry name" value="DUF997"/>
</dbReference>
<evidence type="ECO:0000313" key="3">
    <source>
        <dbReference type="Proteomes" id="UP000278542"/>
    </source>
</evidence>
<gene>
    <name evidence="2" type="ORF">DES39_0218</name>
</gene>
<keyword evidence="1" id="KW-0812">Transmembrane</keyword>
<dbReference type="OrthoDB" id="7062456at2"/>
<keyword evidence="1" id="KW-1133">Transmembrane helix</keyword>
<dbReference type="PANTHER" id="PTHR39174">
    <property type="entry name" value="INNER MEMBRANE PROTEIN-RELATED"/>
    <property type="match status" value="1"/>
</dbReference>
<organism evidence="2 3">
    <name type="scientific">Orbus hercynius</name>
    <dbReference type="NCBI Taxonomy" id="593135"/>
    <lineage>
        <taxon>Bacteria</taxon>
        <taxon>Pseudomonadati</taxon>
        <taxon>Pseudomonadota</taxon>
        <taxon>Gammaproteobacteria</taxon>
        <taxon>Orbales</taxon>
        <taxon>Orbaceae</taxon>
        <taxon>Orbus</taxon>
    </lineage>
</organism>
<keyword evidence="1" id="KW-0472">Membrane</keyword>
<accession>A0A495RI28</accession>
<evidence type="ECO:0000256" key="1">
    <source>
        <dbReference type="SAM" id="Phobius"/>
    </source>
</evidence>
<comment type="caution">
    <text evidence="2">The sequence shown here is derived from an EMBL/GenBank/DDBJ whole genome shotgun (WGS) entry which is preliminary data.</text>
</comment>
<dbReference type="RefSeq" id="WP_121143931.1">
    <property type="nucleotide sequence ID" value="NZ_RBWY01000001.1"/>
</dbReference>
<reference evidence="2 3" key="1">
    <citation type="submission" date="2018-10" db="EMBL/GenBank/DDBJ databases">
        <title>Genomic Encyclopedia of Type Strains, Phase IV (KMG-IV): sequencing the most valuable type-strain genomes for metagenomic binning, comparative biology and taxonomic classification.</title>
        <authorList>
            <person name="Goeker M."/>
        </authorList>
    </citation>
    <scope>NUCLEOTIDE SEQUENCE [LARGE SCALE GENOMIC DNA]</scope>
    <source>
        <strain evidence="2 3">DSM 22228</strain>
    </source>
</reference>
<keyword evidence="3" id="KW-1185">Reference proteome</keyword>
<name>A0A495RI28_9GAMM</name>
<proteinExistence type="predicted"/>